<reference evidence="4" key="1">
    <citation type="submission" date="2021-01" db="EMBL/GenBank/DDBJ databases">
        <title>Metabolic potential, ecology and presence of endohyphal bacteria is reflected in genomic diversity of Mucoromycotina.</title>
        <authorList>
            <person name="Muszewska A."/>
            <person name="Okrasinska A."/>
            <person name="Steczkiewicz K."/>
            <person name="Drgas O."/>
            <person name="Orlowska M."/>
            <person name="Perlinska-Lenart U."/>
            <person name="Aleksandrzak-Piekarczyk T."/>
            <person name="Szatraj K."/>
            <person name="Zielenkiewicz U."/>
            <person name="Pilsyk S."/>
            <person name="Malc E."/>
            <person name="Mieczkowski P."/>
            <person name="Kruszewska J.S."/>
            <person name="Biernat P."/>
            <person name="Pawlowska J."/>
        </authorList>
    </citation>
    <scope>NUCLEOTIDE SEQUENCE</scope>
    <source>
        <strain evidence="4">WA0000018081</strain>
    </source>
</reference>
<proteinExistence type="predicted"/>
<evidence type="ECO:0000259" key="3">
    <source>
        <dbReference type="PROSITE" id="PS50181"/>
    </source>
</evidence>
<name>A0A8H7SUZ7_9FUNG</name>
<dbReference type="InterPro" id="IPR032675">
    <property type="entry name" value="LRR_dom_sf"/>
</dbReference>
<keyword evidence="1" id="KW-0175">Coiled coil</keyword>
<sequence length="966" mass="111420">MSLPDTILLEIFSYIPLPERWLVASVCRAWNKVCHDPYLYRHLVFENLEYRTLVLSLQKVLSIAPRVKSITIKGCYSAFIQNTVVPVQFSNRLNNSSPMLFSHITALQPPRRREEYMKHNFELHDQFSDAMNQLFYINETNLNTLVIQDCVLDLEMTELFCVIACHGHALETFTYNNNRDKGINSSGLLQAIVTACPRMLHFRGLHSGMDDAVLLTIVRHWTSLRSLTLCSLKSRDILGHAEIISDGRQLIGSSPTGRISSQALWQLLNRCHQLETLELFDLSCISNRDLTHFNTLRMRKTITKTKKRFEPYNIPKTTTPFSPDTSKTTTPGSSIRQLIITKYMTTPLSKTGFENLLELFPGLKRLQYSTNFYTFDNLFEGVTREMFDAERVAVQEWFDQRKQIEYVGDWNTPITAEQRLMAGMASVSEGIRSRVTQAVITRFYDEDELSVEGELLQVTQNLDREQYEYEFPTKTCLRALAYLDREDCYFDESSFISSTTIAALSSVDYFDQETVIDQLNLWHETYDDDPLIADARLSPLQLPAQVTDRHLPRESISCLSNQLERPVGPSSFLSDSHMYKVTQSRVYKGFQQDQKNLRAYSNASLAITESSTESSSVRSMESRTVLIKINKCKSITIVQSTPAYSTTDEGYDDTIYNGELESQVEFYPICEEEQQDILSRDTEQKQLTAAAIKIQSLWRGYKSRKTQQQLSNLRPDQRVVANLAQLCGRNYRHKMNQVEDRLYQLEQRLQEETVMRVSFEKAMEDMTIVMDQQQKILCDRLEQEVHMRQVYEDKMNTALAQLQPLESRLRKEISARSKMEEMMTRVLDQMHETETSRQQQVKEDAESKKQMQYKLDLALEDISLLKKTPRSSSRLQKNDSTNNVMKKENSTIRSSARKSIVPTTNKIDVSRRPASRQQVFERPSVIPSNRRPVLGTNQRTSSKPSTTATTTTTTTTPSRRPLLSRK</sequence>
<dbReference type="PANTHER" id="PTHR16134">
    <property type="entry name" value="F-BOX/TPR REPEAT PROTEIN POF3"/>
    <property type="match status" value="1"/>
</dbReference>
<keyword evidence="5" id="KW-1185">Reference proteome</keyword>
<dbReference type="Proteomes" id="UP000613177">
    <property type="component" value="Unassembled WGS sequence"/>
</dbReference>
<dbReference type="CDD" id="cd23767">
    <property type="entry name" value="IQCD"/>
    <property type="match status" value="1"/>
</dbReference>
<dbReference type="EMBL" id="JAEPRE010000031">
    <property type="protein sequence ID" value="KAG2235541.1"/>
    <property type="molecule type" value="Genomic_DNA"/>
</dbReference>
<dbReference type="Gene3D" id="1.20.1280.50">
    <property type="match status" value="1"/>
</dbReference>
<accession>A0A8H7SUZ7</accession>
<evidence type="ECO:0000313" key="5">
    <source>
        <dbReference type="Proteomes" id="UP000613177"/>
    </source>
</evidence>
<dbReference type="Gene3D" id="1.20.5.190">
    <property type="match status" value="1"/>
</dbReference>
<feature type="compositionally biased region" description="Polar residues" evidence="2">
    <location>
        <begin position="870"/>
        <end position="884"/>
    </location>
</feature>
<dbReference type="AlphaFoldDB" id="A0A8H7SUZ7"/>
<evidence type="ECO:0000313" key="4">
    <source>
        <dbReference type="EMBL" id="KAG2235541.1"/>
    </source>
</evidence>
<feature type="compositionally biased region" description="Low complexity" evidence="2">
    <location>
        <begin position="939"/>
        <end position="966"/>
    </location>
</feature>
<dbReference type="PROSITE" id="PS50181">
    <property type="entry name" value="FBOX"/>
    <property type="match status" value="1"/>
</dbReference>
<feature type="region of interest" description="Disordered" evidence="2">
    <location>
        <begin position="313"/>
        <end position="332"/>
    </location>
</feature>
<dbReference type="InterPro" id="IPR001810">
    <property type="entry name" value="F-box_dom"/>
</dbReference>
<dbReference type="SUPFAM" id="SSF81383">
    <property type="entry name" value="F-box domain"/>
    <property type="match status" value="1"/>
</dbReference>
<organism evidence="4 5">
    <name type="scientific">Thamnidium elegans</name>
    <dbReference type="NCBI Taxonomy" id="101142"/>
    <lineage>
        <taxon>Eukaryota</taxon>
        <taxon>Fungi</taxon>
        <taxon>Fungi incertae sedis</taxon>
        <taxon>Mucoromycota</taxon>
        <taxon>Mucoromycotina</taxon>
        <taxon>Mucoromycetes</taxon>
        <taxon>Mucorales</taxon>
        <taxon>Mucorineae</taxon>
        <taxon>Mucoraceae</taxon>
        <taxon>Thamnidium</taxon>
    </lineage>
</organism>
<dbReference type="Pfam" id="PF12937">
    <property type="entry name" value="F-box-like"/>
    <property type="match status" value="1"/>
</dbReference>
<feature type="compositionally biased region" description="Polar residues" evidence="2">
    <location>
        <begin position="315"/>
        <end position="332"/>
    </location>
</feature>
<comment type="caution">
    <text evidence="4">The sequence shown here is derived from an EMBL/GenBank/DDBJ whole genome shotgun (WGS) entry which is preliminary data.</text>
</comment>
<feature type="region of interest" description="Disordered" evidence="2">
    <location>
        <begin position="868"/>
        <end position="966"/>
    </location>
</feature>
<dbReference type="SMART" id="SM00256">
    <property type="entry name" value="FBOX"/>
    <property type="match status" value="1"/>
</dbReference>
<gene>
    <name evidence="4" type="ORF">INT48_003104</name>
</gene>
<evidence type="ECO:0000256" key="2">
    <source>
        <dbReference type="SAM" id="MobiDB-lite"/>
    </source>
</evidence>
<evidence type="ECO:0000256" key="1">
    <source>
        <dbReference type="SAM" id="Coils"/>
    </source>
</evidence>
<dbReference type="Gene3D" id="3.80.10.10">
    <property type="entry name" value="Ribonuclease Inhibitor"/>
    <property type="match status" value="1"/>
</dbReference>
<dbReference type="PANTHER" id="PTHR16134:SF119">
    <property type="entry name" value="AT02038P-RELATED"/>
    <property type="match status" value="1"/>
</dbReference>
<protein>
    <recommendedName>
        <fullName evidence="3">F-box domain-containing protein</fullName>
    </recommendedName>
</protein>
<dbReference type="Pfam" id="PF00612">
    <property type="entry name" value="IQ"/>
    <property type="match status" value="1"/>
</dbReference>
<feature type="domain" description="F-box" evidence="3">
    <location>
        <begin position="1"/>
        <end position="43"/>
    </location>
</feature>
<dbReference type="PROSITE" id="PS50096">
    <property type="entry name" value="IQ"/>
    <property type="match status" value="1"/>
</dbReference>
<dbReference type="InterPro" id="IPR000048">
    <property type="entry name" value="IQ_motif_EF-hand-BS"/>
</dbReference>
<dbReference type="SMART" id="SM00015">
    <property type="entry name" value="IQ"/>
    <property type="match status" value="1"/>
</dbReference>
<feature type="coiled-coil region" evidence="1">
    <location>
        <begin position="728"/>
        <end position="755"/>
    </location>
</feature>
<dbReference type="InterPro" id="IPR036047">
    <property type="entry name" value="F-box-like_dom_sf"/>
</dbReference>